<dbReference type="EMBL" id="JAKOGI010001046">
    <property type="protein sequence ID" value="KAJ8428151.1"/>
    <property type="molecule type" value="Genomic_DNA"/>
</dbReference>
<dbReference type="OrthoDB" id="10267474at2759"/>
<keyword evidence="3" id="KW-1185">Reference proteome</keyword>
<sequence length="234" mass="25852">MERCYRGDNSCFLGWSSTVQREKARDRGWSRETRERIEAVAAATTAMASGAVVRAAEMEKMSVEQLKMLKEQTDLEVNLLQDSLNNIRTATSRLDLASNALHDLSLRPQGKKMLVPLTASLYVPGTLDDADKVLVDVGTGYFIEKTMAEGKDYCQRKINLLKSNYDQLLEVAEDVEHCSLNNVVYDPELWICFACKASGGPLTKTAEVASKKKIIADEAGVVLQAKLKQLASTS</sequence>
<dbReference type="Pfam" id="PF02996">
    <property type="entry name" value="Prefoldin"/>
    <property type="match status" value="1"/>
</dbReference>
<dbReference type="SUPFAM" id="SSF46579">
    <property type="entry name" value="Prefoldin"/>
    <property type="match status" value="1"/>
</dbReference>
<dbReference type="InterPro" id="IPR009053">
    <property type="entry name" value="Prefoldin"/>
</dbReference>
<dbReference type="InterPro" id="IPR011599">
    <property type="entry name" value="PFD_alpha_archaea"/>
</dbReference>
<dbReference type="GO" id="GO:1990113">
    <property type="term" value="P:RNA polymerase I assembly"/>
    <property type="evidence" value="ECO:0007669"/>
    <property type="project" value="TreeGrafter"/>
</dbReference>
<accession>A0A9Q1JNI9</accession>
<evidence type="ECO:0008006" key="4">
    <source>
        <dbReference type="Google" id="ProtNLM"/>
    </source>
</evidence>
<dbReference type="NCBIfam" id="TIGR00293">
    <property type="entry name" value="prefoldin subunit alpha"/>
    <property type="match status" value="1"/>
</dbReference>
<dbReference type="GO" id="GO:0006457">
    <property type="term" value="P:protein folding"/>
    <property type="evidence" value="ECO:0007669"/>
    <property type="project" value="InterPro"/>
</dbReference>
<dbReference type="GO" id="GO:0051082">
    <property type="term" value="F:unfolded protein binding"/>
    <property type="evidence" value="ECO:0007669"/>
    <property type="project" value="InterPro"/>
</dbReference>
<dbReference type="GO" id="GO:1990115">
    <property type="term" value="P:RNA polymerase III assembly"/>
    <property type="evidence" value="ECO:0007669"/>
    <property type="project" value="TreeGrafter"/>
</dbReference>
<name>A0A9Q1JNI9_9CARY</name>
<proteinExistence type="inferred from homology"/>
<protein>
    <recommendedName>
        <fullName evidence="4">Prefoldin subunit 5</fullName>
    </recommendedName>
</protein>
<dbReference type="GO" id="GO:0016272">
    <property type="term" value="C:prefoldin complex"/>
    <property type="evidence" value="ECO:0007669"/>
    <property type="project" value="InterPro"/>
</dbReference>
<gene>
    <name evidence="2" type="ORF">Cgig2_011524</name>
</gene>
<dbReference type="GO" id="GO:0005737">
    <property type="term" value="C:cytoplasm"/>
    <property type="evidence" value="ECO:0007669"/>
    <property type="project" value="TreeGrafter"/>
</dbReference>
<evidence type="ECO:0000313" key="2">
    <source>
        <dbReference type="EMBL" id="KAJ8428151.1"/>
    </source>
</evidence>
<dbReference type="Gene3D" id="1.10.287.370">
    <property type="match status" value="1"/>
</dbReference>
<dbReference type="Proteomes" id="UP001153076">
    <property type="component" value="Unassembled WGS sequence"/>
</dbReference>
<evidence type="ECO:0000313" key="3">
    <source>
        <dbReference type="Proteomes" id="UP001153076"/>
    </source>
</evidence>
<dbReference type="AlphaFoldDB" id="A0A9Q1JNI9"/>
<dbReference type="GO" id="GO:1990114">
    <property type="term" value="P:RNA polymerase II core complex assembly"/>
    <property type="evidence" value="ECO:0007669"/>
    <property type="project" value="TreeGrafter"/>
</dbReference>
<dbReference type="PANTHER" id="PTHR12674:SF2">
    <property type="entry name" value="PREFOLDIN SUBUNIT 5"/>
    <property type="match status" value="1"/>
</dbReference>
<comment type="similarity">
    <text evidence="1">Belongs to the prefoldin subunit alpha family.</text>
</comment>
<dbReference type="CDD" id="cd23157">
    <property type="entry name" value="Prefoldin_5"/>
    <property type="match status" value="1"/>
</dbReference>
<dbReference type="GO" id="GO:0009409">
    <property type="term" value="P:response to cold"/>
    <property type="evidence" value="ECO:0007669"/>
    <property type="project" value="UniProtKB-ARBA"/>
</dbReference>
<organism evidence="2 3">
    <name type="scientific">Carnegiea gigantea</name>
    <dbReference type="NCBI Taxonomy" id="171969"/>
    <lineage>
        <taxon>Eukaryota</taxon>
        <taxon>Viridiplantae</taxon>
        <taxon>Streptophyta</taxon>
        <taxon>Embryophyta</taxon>
        <taxon>Tracheophyta</taxon>
        <taxon>Spermatophyta</taxon>
        <taxon>Magnoliopsida</taxon>
        <taxon>eudicotyledons</taxon>
        <taxon>Gunneridae</taxon>
        <taxon>Pentapetalae</taxon>
        <taxon>Caryophyllales</taxon>
        <taxon>Cactineae</taxon>
        <taxon>Cactaceae</taxon>
        <taxon>Cactoideae</taxon>
        <taxon>Echinocereeae</taxon>
        <taxon>Carnegiea</taxon>
    </lineage>
</organism>
<reference evidence="2" key="1">
    <citation type="submission" date="2022-04" db="EMBL/GenBank/DDBJ databases">
        <title>Carnegiea gigantea Genome sequencing and assembly v2.</title>
        <authorList>
            <person name="Copetti D."/>
            <person name="Sanderson M.J."/>
            <person name="Burquez A."/>
            <person name="Wojciechowski M.F."/>
        </authorList>
    </citation>
    <scope>NUCLEOTIDE SEQUENCE</scope>
    <source>
        <strain evidence="2">SGP5-SGP5p</strain>
        <tissue evidence="2">Aerial part</tissue>
    </source>
</reference>
<dbReference type="InterPro" id="IPR004127">
    <property type="entry name" value="Prefoldin_subunit_alpha"/>
</dbReference>
<evidence type="ECO:0000256" key="1">
    <source>
        <dbReference type="ARBA" id="ARBA00010048"/>
    </source>
</evidence>
<comment type="caution">
    <text evidence="2">The sequence shown here is derived from an EMBL/GenBank/DDBJ whole genome shotgun (WGS) entry which is preliminary data.</text>
</comment>
<dbReference type="PANTHER" id="PTHR12674">
    <property type="entry name" value="PREFOLDIN SUBUNIT 5"/>
    <property type="match status" value="1"/>
</dbReference>